<proteinExistence type="inferred from homology"/>
<dbReference type="AlphaFoldDB" id="A0A1T3P7W0"/>
<comment type="caution">
    <text evidence="10">The sequence shown here is derived from an EMBL/GenBank/DDBJ whole genome shotgun (WGS) entry which is preliminary data.</text>
</comment>
<comment type="subunit">
    <text evidence="3 7">Monomer.</text>
</comment>
<feature type="domain" description="Porphobilinogen deaminase C-terminal" evidence="9">
    <location>
        <begin position="219"/>
        <end position="286"/>
    </location>
</feature>
<sequence>MQLRIGTRSSPMALAQARLVAALLSGQPLEPTIVPLSTSGDRWGGSLARLGGKGAFVKELDRAQLDGEVDLVVHCLKDIPGDVPLPDGLTIAAYLPRDDVHDCVVGARLADLPAGARVGTSSVRRAAQLRRRHPGLTPVPIRGSANGRLAKLDAGDFDALILAVAGLERIGEQRRVAQILTTTQMLPAIGAGVLALQCRVDDAATLAAARALDDASTRACVTAERALLRELRGHCHSPIAAHCTDSDTGLTLHAAVYSADGADLLEATDHGSEPDKLGVAVAGELLAKGARTLIDEIPH</sequence>
<dbReference type="PIRSF" id="PIRSF001438">
    <property type="entry name" value="4pyrrol_synth_OHMeBilane_synth"/>
    <property type="match status" value="1"/>
</dbReference>
<name>A0A1T3P7W0_9ACTN</name>
<dbReference type="GO" id="GO:0005737">
    <property type="term" value="C:cytoplasm"/>
    <property type="evidence" value="ECO:0007669"/>
    <property type="project" value="UniProtKB-UniRule"/>
</dbReference>
<evidence type="ECO:0000256" key="6">
    <source>
        <dbReference type="ARBA" id="ARBA00048169"/>
    </source>
</evidence>
<dbReference type="GO" id="GO:0006782">
    <property type="term" value="P:protoporphyrinogen IX biosynthetic process"/>
    <property type="evidence" value="ECO:0007669"/>
    <property type="project" value="UniProtKB-UniRule"/>
</dbReference>
<evidence type="ECO:0000259" key="8">
    <source>
        <dbReference type="Pfam" id="PF01379"/>
    </source>
</evidence>
<protein>
    <recommendedName>
        <fullName evidence="7">Porphobilinogen deaminase</fullName>
        <shortName evidence="7">PBG</shortName>
        <ecNumber evidence="7">2.5.1.61</ecNumber>
    </recommendedName>
    <alternativeName>
        <fullName evidence="7">Hydroxymethylbilane synthase</fullName>
        <shortName evidence="7">HMBS</shortName>
    </alternativeName>
    <alternativeName>
        <fullName evidence="7">Pre-uroporphyrinogen synthase</fullName>
    </alternativeName>
</protein>
<dbReference type="InterPro" id="IPR000860">
    <property type="entry name" value="HemC"/>
</dbReference>
<evidence type="ECO:0000259" key="9">
    <source>
        <dbReference type="Pfam" id="PF03900"/>
    </source>
</evidence>
<evidence type="ECO:0000313" key="11">
    <source>
        <dbReference type="Proteomes" id="UP000190037"/>
    </source>
</evidence>
<keyword evidence="4 7" id="KW-0808">Transferase</keyword>
<comment type="cofactor">
    <cofactor evidence="7">
        <name>dipyrromethane</name>
        <dbReference type="ChEBI" id="CHEBI:60342"/>
    </cofactor>
    <text evidence="7">Binds 1 dipyrromethane group covalently.</text>
</comment>
<evidence type="ECO:0000256" key="3">
    <source>
        <dbReference type="ARBA" id="ARBA00011245"/>
    </source>
</evidence>
<comment type="similarity">
    <text evidence="2 7">Belongs to the HMBS family.</text>
</comment>
<reference evidence="10 11" key="1">
    <citation type="submission" date="2017-03" db="EMBL/GenBank/DDBJ databases">
        <title>Draft genome sequence of Streptomyces scabrisporus NF3, endophyte isolated from Amphipterygium adstringens.</title>
        <authorList>
            <person name="Vazquez M."/>
            <person name="Ceapa C.D."/>
            <person name="Rodriguez Luna D."/>
            <person name="Sanchez Esquivel S."/>
        </authorList>
    </citation>
    <scope>NUCLEOTIDE SEQUENCE [LARGE SCALE GENOMIC DNA]</scope>
    <source>
        <strain evidence="10 11">NF3</strain>
    </source>
</reference>
<dbReference type="Gene3D" id="3.30.160.40">
    <property type="entry name" value="Porphobilinogen deaminase, C-terminal domain"/>
    <property type="match status" value="1"/>
</dbReference>
<dbReference type="Pfam" id="PF03900">
    <property type="entry name" value="Porphobil_deamC"/>
    <property type="match status" value="1"/>
</dbReference>
<comment type="miscellaneous">
    <text evidence="7">The porphobilinogen subunits are added to the dipyrromethane group.</text>
</comment>
<evidence type="ECO:0000256" key="5">
    <source>
        <dbReference type="ARBA" id="ARBA00023244"/>
    </source>
</evidence>
<dbReference type="HAMAP" id="MF_00260">
    <property type="entry name" value="Porphobil_deam"/>
    <property type="match status" value="1"/>
</dbReference>
<dbReference type="SUPFAM" id="SSF54782">
    <property type="entry name" value="Porphobilinogen deaminase (hydroxymethylbilane synthase), C-terminal domain"/>
    <property type="match status" value="1"/>
</dbReference>
<dbReference type="PRINTS" id="PR00151">
    <property type="entry name" value="PORPHBDMNASE"/>
</dbReference>
<feature type="domain" description="Porphobilinogen deaminase N-terminal" evidence="8">
    <location>
        <begin position="3"/>
        <end position="205"/>
    </location>
</feature>
<evidence type="ECO:0000256" key="1">
    <source>
        <dbReference type="ARBA" id="ARBA00002869"/>
    </source>
</evidence>
<gene>
    <name evidence="7" type="primary">hemC</name>
    <name evidence="10" type="ORF">B4N89_19665</name>
</gene>
<dbReference type="InterPro" id="IPR022418">
    <property type="entry name" value="Porphobilinogen_deaminase_C"/>
</dbReference>
<dbReference type="InterPro" id="IPR036803">
    <property type="entry name" value="Porphobilinogen_deaminase_C_sf"/>
</dbReference>
<keyword evidence="11" id="KW-1185">Reference proteome</keyword>
<organism evidence="10 11">
    <name type="scientific">Embleya scabrispora</name>
    <dbReference type="NCBI Taxonomy" id="159449"/>
    <lineage>
        <taxon>Bacteria</taxon>
        <taxon>Bacillati</taxon>
        <taxon>Actinomycetota</taxon>
        <taxon>Actinomycetes</taxon>
        <taxon>Kitasatosporales</taxon>
        <taxon>Streptomycetaceae</taxon>
        <taxon>Embleya</taxon>
    </lineage>
</organism>
<evidence type="ECO:0000256" key="2">
    <source>
        <dbReference type="ARBA" id="ARBA00005638"/>
    </source>
</evidence>
<dbReference type="InterPro" id="IPR022417">
    <property type="entry name" value="Porphobilin_deaminase_N"/>
</dbReference>
<dbReference type="FunFam" id="3.40.190.10:FF:000005">
    <property type="entry name" value="Porphobilinogen deaminase"/>
    <property type="match status" value="1"/>
</dbReference>
<feature type="modified residue" description="S-(dipyrrolylmethanemethyl)cysteine" evidence="7">
    <location>
        <position position="235"/>
    </location>
</feature>
<keyword evidence="5 7" id="KW-0627">Porphyrin biosynthesis</keyword>
<evidence type="ECO:0000256" key="7">
    <source>
        <dbReference type="HAMAP-Rule" id="MF_00260"/>
    </source>
</evidence>
<dbReference type="GO" id="GO:0004418">
    <property type="term" value="F:hydroxymethylbilane synthase activity"/>
    <property type="evidence" value="ECO:0007669"/>
    <property type="project" value="UniProtKB-UniRule"/>
</dbReference>
<dbReference type="STRING" id="159449.B4N89_19665"/>
<dbReference type="NCBIfam" id="TIGR00212">
    <property type="entry name" value="hemC"/>
    <property type="match status" value="1"/>
</dbReference>
<dbReference type="Proteomes" id="UP000190037">
    <property type="component" value="Unassembled WGS sequence"/>
</dbReference>
<dbReference type="PANTHER" id="PTHR11557">
    <property type="entry name" value="PORPHOBILINOGEN DEAMINASE"/>
    <property type="match status" value="1"/>
</dbReference>
<dbReference type="EMBL" id="MWQN01000001">
    <property type="protein sequence ID" value="OPC85154.1"/>
    <property type="molecule type" value="Genomic_DNA"/>
</dbReference>
<accession>A0A1T3P7W0</accession>
<dbReference type="Pfam" id="PF01379">
    <property type="entry name" value="Porphobil_deam"/>
    <property type="match status" value="1"/>
</dbReference>
<evidence type="ECO:0000256" key="4">
    <source>
        <dbReference type="ARBA" id="ARBA00022679"/>
    </source>
</evidence>
<comment type="catalytic activity">
    <reaction evidence="6 7">
        <text>4 porphobilinogen + H2O = hydroxymethylbilane + 4 NH4(+)</text>
        <dbReference type="Rhea" id="RHEA:13185"/>
        <dbReference type="ChEBI" id="CHEBI:15377"/>
        <dbReference type="ChEBI" id="CHEBI:28938"/>
        <dbReference type="ChEBI" id="CHEBI:57845"/>
        <dbReference type="ChEBI" id="CHEBI:58126"/>
        <dbReference type="EC" id="2.5.1.61"/>
    </reaction>
</comment>
<dbReference type="OrthoDB" id="9810298at2"/>
<dbReference type="SUPFAM" id="SSF53850">
    <property type="entry name" value="Periplasmic binding protein-like II"/>
    <property type="match status" value="1"/>
</dbReference>
<dbReference type="PANTHER" id="PTHR11557:SF0">
    <property type="entry name" value="PORPHOBILINOGEN DEAMINASE"/>
    <property type="match status" value="1"/>
</dbReference>
<dbReference type="InterPro" id="IPR022419">
    <property type="entry name" value="Porphobilin_deaminase_cofac_BS"/>
</dbReference>
<dbReference type="PROSITE" id="PS00533">
    <property type="entry name" value="PORPHOBILINOGEN_DEAM"/>
    <property type="match status" value="1"/>
</dbReference>
<dbReference type="Gene3D" id="3.40.190.10">
    <property type="entry name" value="Periplasmic binding protein-like II"/>
    <property type="match status" value="2"/>
</dbReference>
<dbReference type="EC" id="2.5.1.61" evidence="7"/>
<dbReference type="RefSeq" id="WP_078977157.1">
    <property type="nucleotide sequence ID" value="NZ_MWQN01000001.1"/>
</dbReference>
<evidence type="ECO:0000313" key="10">
    <source>
        <dbReference type="EMBL" id="OPC85154.1"/>
    </source>
</evidence>
<comment type="function">
    <text evidence="1 7">Tetrapolymerization of the monopyrrole PBG into the hydroxymethylbilane pre-uroporphyrinogen in several discrete steps.</text>
</comment>